<keyword evidence="8" id="KW-1185">Reference proteome</keyword>
<gene>
    <name evidence="7" type="ORF">CYNAS_LOCUS20363</name>
</gene>
<reference evidence="7" key="1">
    <citation type="submission" date="2023-07" db="EMBL/GenBank/DDBJ databases">
        <authorList>
            <consortium name="CYATHOMIX"/>
        </authorList>
    </citation>
    <scope>NUCLEOTIDE SEQUENCE</scope>
    <source>
        <strain evidence="7">N/A</strain>
    </source>
</reference>
<dbReference type="CDD" id="cd00637">
    <property type="entry name" value="7tm_classA_rhodopsin-like"/>
    <property type="match status" value="1"/>
</dbReference>
<feature type="transmembrane region" description="Helical" evidence="5">
    <location>
        <begin position="35"/>
        <end position="59"/>
    </location>
</feature>
<dbReference type="PROSITE" id="PS50262">
    <property type="entry name" value="G_PROTEIN_RECEP_F1_2"/>
    <property type="match status" value="1"/>
</dbReference>
<dbReference type="GO" id="GO:0016020">
    <property type="term" value="C:membrane"/>
    <property type="evidence" value="ECO:0007669"/>
    <property type="project" value="UniProtKB-SubCell"/>
</dbReference>
<feature type="transmembrane region" description="Helical" evidence="5">
    <location>
        <begin position="71"/>
        <end position="94"/>
    </location>
</feature>
<organism evidence="7 8">
    <name type="scientific">Cylicocyclus nassatus</name>
    <name type="common">Nematode worm</name>
    <dbReference type="NCBI Taxonomy" id="53992"/>
    <lineage>
        <taxon>Eukaryota</taxon>
        <taxon>Metazoa</taxon>
        <taxon>Ecdysozoa</taxon>
        <taxon>Nematoda</taxon>
        <taxon>Chromadorea</taxon>
        <taxon>Rhabditida</taxon>
        <taxon>Rhabditina</taxon>
        <taxon>Rhabditomorpha</taxon>
        <taxon>Strongyloidea</taxon>
        <taxon>Strongylidae</taxon>
        <taxon>Cylicocyclus</taxon>
    </lineage>
</organism>
<dbReference type="InterPro" id="IPR017452">
    <property type="entry name" value="GPCR_Rhodpsn_7TM"/>
</dbReference>
<comment type="subcellular location">
    <subcellularLocation>
        <location evidence="1">Membrane</location>
    </subcellularLocation>
</comment>
<protein>
    <recommendedName>
        <fullName evidence="6">G-protein coupled receptors family 1 profile domain-containing protein</fullName>
    </recommendedName>
</protein>
<proteinExistence type="predicted"/>
<evidence type="ECO:0000259" key="6">
    <source>
        <dbReference type="PROSITE" id="PS50262"/>
    </source>
</evidence>
<dbReference type="PANTHER" id="PTHR22718:SF11">
    <property type="entry name" value="7TM GPCR SERPENTINE RECEPTOR CLASS X (SRX) DOMAIN-CONTAINING PROTEIN"/>
    <property type="match status" value="1"/>
</dbReference>
<evidence type="ECO:0000256" key="3">
    <source>
        <dbReference type="ARBA" id="ARBA00022989"/>
    </source>
</evidence>
<evidence type="ECO:0000256" key="4">
    <source>
        <dbReference type="ARBA" id="ARBA00023136"/>
    </source>
</evidence>
<evidence type="ECO:0000256" key="5">
    <source>
        <dbReference type="SAM" id="Phobius"/>
    </source>
</evidence>
<dbReference type="Pfam" id="PF10328">
    <property type="entry name" value="7TM_GPCR_Srx"/>
    <property type="match status" value="1"/>
</dbReference>
<name>A0AA36HCP1_CYLNA</name>
<dbReference type="EMBL" id="CATQJL010000316">
    <property type="protein sequence ID" value="CAJ0608380.1"/>
    <property type="molecule type" value="Genomic_DNA"/>
</dbReference>
<keyword evidence="4 5" id="KW-0472">Membrane</keyword>
<sequence>MVTDDTQTLKEYMNRSVIQCLWDSNPHQFAAVERFFVGIALLIVAATSFVLNLTLGYLVCRSAIFEGIFRWHVVSLVTSALSYLTSITVILIPTALFGLQIDDPLNTILTIFDVFGYLALTFTTALIALDRFVVFFFNRLYTKPKSNKLLSCVPALPWTLSIILTVHMTAIGCCARTNPFTLTYTYECSVCGLYDPIMYYLNFSLPGITLALYVAIYCKIMYMRSQLRSIGFSSIEKKKVYLVLQCSLICLIQIASSSSFYIIPAVMKGPHSRYYVTMIISTLNSLTNPCVMFAFQPRLRRALRYGHRRNSTKDVELHHGRSTRRLPSVTECSKMFVPPTHFLTQKRPHKTP</sequence>
<accession>A0AA36HCP1</accession>
<feature type="transmembrane region" description="Helical" evidence="5">
    <location>
        <begin position="149"/>
        <end position="171"/>
    </location>
</feature>
<dbReference type="InterPro" id="IPR019430">
    <property type="entry name" value="7TM_GPCR_serpentine_rcpt_Srx"/>
</dbReference>
<dbReference type="PANTHER" id="PTHR22718">
    <property type="entry name" value="SERPENTINE RECEPTOR, CLASS X"/>
    <property type="match status" value="1"/>
</dbReference>
<keyword evidence="3 5" id="KW-1133">Transmembrane helix</keyword>
<feature type="transmembrane region" description="Helical" evidence="5">
    <location>
        <begin position="114"/>
        <end position="137"/>
    </location>
</feature>
<evidence type="ECO:0000256" key="2">
    <source>
        <dbReference type="ARBA" id="ARBA00022692"/>
    </source>
</evidence>
<feature type="transmembrane region" description="Helical" evidence="5">
    <location>
        <begin position="199"/>
        <end position="220"/>
    </location>
</feature>
<feature type="transmembrane region" description="Helical" evidence="5">
    <location>
        <begin position="240"/>
        <end position="263"/>
    </location>
</feature>
<comment type="caution">
    <text evidence="7">The sequence shown here is derived from an EMBL/GenBank/DDBJ whole genome shotgun (WGS) entry which is preliminary data.</text>
</comment>
<dbReference type="Proteomes" id="UP001176961">
    <property type="component" value="Unassembled WGS sequence"/>
</dbReference>
<dbReference type="AlphaFoldDB" id="A0AA36HCP1"/>
<dbReference type="SUPFAM" id="SSF81321">
    <property type="entry name" value="Family A G protein-coupled receptor-like"/>
    <property type="match status" value="1"/>
</dbReference>
<feature type="transmembrane region" description="Helical" evidence="5">
    <location>
        <begin position="275"/>
        <end position="295"/>
    </location>
</feature>
<dbReference type="Gene3D" id="1.20.1070.10">
    <property type="entry name" value="Rhodopsin 7-helix transmembrane proteins"/>
    <property type="match status" value="1"/>
</dbReference>
<evidence type="ECO:0000256" key="1">
    <source>
        <dbReference type="ARBA" id="ARBA00004370"/>
    </source>
</evidence>
<feature type="domain" description="G-protein coupled receptors family 1 profile" evidence="6">
    <location>
        <begin position="51"/>
        <end position="292"/>
    </location>
</feature>
<evidence type="ECO:0000313" key="7">
    <source>
        <dbReference type="EMBL" id="CAJ0608380.1"/>
    </source>
</evidence>
<evidence type="ECO:0000313" key="8">
    <source>
        <dbReference type="Proteomes" id="UP001176961"/>
    </source>
</evidence>
<keyword evidence="2 5" id="KW-0812">Transmembrane</keyword>